<dbReference type="AlphaFoldDB" id="A0A6I6DG31"/>
<keyword evidence="2" id="KW-1185">Reference proteome</keyword>
<evidence type="ECO:0000313" key="2">
    <source>
        <dbReference type="Proteomes" id="UP000426444"/>
    </source>
</evidence>
<organism evidence="1 2">
    <name type="scientific">Candidatus Syntrophocurvum alkaliphilum</name>
    <dbReference type="NCBI Taxonomy" id="2293317"/>
    <lineage>
        <taxon>Bacteria</taxon>
        <taxon>Bacillati</taxon>
        <taxon>Bacillota</taxon>
        <taxon>Clostridia</taxon>
        <taxon>Eubacteriales</taxon>
        <taxon>Syntrophomonadaceae</taxon>
        <taxon>Candidatus Syntrophocurvum</taxon>
    </lineage>
</organism>
<protein>
    <recommendedName>
        <fullName evidence="3">Phage head-tail adaptor</fullName>
    </recommendedName>
</protein>
<dbReference type="KEGG" id="salq:SYNTR_0911"/>
<dbReference type="RefSeq" id="WP_156203393.1">
    <property type="nucleotide sequence ID" value="NZ_CP046457.1"/>
</dbReference>
<accession>A0A6I6DG31</accession>
<evidence type="ECO:0000313" key="1">
    <source>
        <dbReference type="EMBL" id="QGT99504.1"/>
    </source>
</evidence>
<dbReference type="InterPro" id="IPR038666">
    <property type="entry name" value="SSP1_head-tail_sf"/>
</dbReference>
<dbReference type="InterPro" id="IPR008767">
    <property type="entry name" value="Phage_SPP1_head-tail_adaptor"/>
</dbReference>
<evidence type="ECO:0008006" key="3">
    <source>
        <dbReference type="Google" id="ProtNLM"/>
    </source>
</evidence>
<dbReference type="OrthoDB" id="9808209at2"/>
<dbReference type="Gene3D" id="2.40.10.270">
    <property type="entry name" value="Bacteriophage SPP1 head-tail adaptor protein"/>
    <property type="match status" value="1"/>
</dbReference>
<dbReference type="NCBIfam" id="TIGR01563">
    <property type="entry name" value="gp16_SPP1"/>
    <property type="match status" value="1"/>
</dbReference>
<reference evidence="2" key="1">
    <citation type="journal article" date="2019" name="Microbiology">
        <title>Complete Genome Sequence of an Uncultured Bacterium of the Candidate Phylum Bipolaricaulota.</title>
        <authorList>
            <person name="Kadnikov V.V."/>
            <person name="Mardanov A.V."/>
            <person name="Beletsky A.V."/>
            <person name="Frank Y.A."/>
            <person name="Karnachuk O.V."/>
            <person name="Ravin N.V."/>
        </authorList>
    </citation>
    <scope>NUCLEOTIDE SEQUENCE [LARGE SCALE GENOMIC DNA]</scope>
</reference>
<dbReference type="Pfam" id="PF05521">
    <property type="entry name" value="Phage_HCP"/>
    <property type="match status" value="1"/>
</dbReference>
<dbReference type="EMBL" id="CP046457">
    <property type="protein sequence ID" value="QGT99504.1"/>
    <property type="molecule type" value="Genomic_DNA"/>
</dbReference>
<dbReference type="Proteomes" id="UP000426444">
    <property type="component" value="Chromosome"/>
</dbReference>
<name>A0A6I6DG31_9FIRM</name>
<proteinExistence type="predicted"/>
<gene>
    <name evidence="1" type="ORF">SYNTR_0911</name>
</gene>
<sequence>MEIGELRHRITLQKPIITTNLNGFEEETLKDFKTVWAAVSNLRGREYYAAAAVQAENTVEFTIRYITGIDNSMRIIFKDKQYNIIAIDNIKYQNKYIEIRAQEVGVSG</sequence>